<evidence type="ECO:0000256" key="10">
    <source>
        <dbReference type="ARBA" id="ARBA00022833"/>
    </source>
</evidence>
<feature type="compositionally biased region" description="Gly residues" evidence="13">
    <location>
        <begin position="57"/>
        <end position="68"/>
    </location>
</feature>
<feature type="region of interest" description="Disordered" evidence="13">
    <location>
        <begin position="638"/>
        <end position="657"/>
    </location>
</feature>
<protein>
    <recommendedName>
        <fullName evidence="4">RING-type E3 ubiquitin transferase</fullName>
        <ecNumber evidence="4">2.3.2.27</ecNumber>
    </recommendedName>
</protein>
<evidence type="ECO:0000256" key="8">
    <source>
        <dbReference type="ARBA" id="ARBA00022723"/>
    </source>
</evidence>
<dbReference type="InterPro" id="IPR013087">
    <property type="entry name" value="Znf_C2H2_type"/>
</dbReference>
<dbReference type="GO" id="GO:0061630">
    <property type="term" value="F:ubiquitin protein ligase activity"/>
    <property type="evidence" value="ECO:0007669"/>
    <property type="project" value="UniProtKB-EC"/>
</dbReference>
<evidence type="ECO:0000256" key="11">
    <source>
        <dbReference type="ARBA" id="ARBA00035113"/>
    </source>
</evidence>
<proteinExistence type="inferred from homology"/>
<dbReference type="Pfam" id="PF25447">
    <property type="entry name" value="RING_ZNF598"/>
    <property type="match status" value="1"/>
</dbReference>
<dbReference type="SMART" id="SM00355">
    <property type="entry name" value="ZnF_C2H2"/>
    <property type="match status" value="4"/>
</dbReference>
<comment type="subcellular location">
    <subcellularLocation>
        <location evidence="2">Cytoplasm</location>
    </subcellularLocation>
</comment>
<evidence type="ECO:0000256" key="3">
    <source>
        <dbReference type="ARBA" id="ARBA00004906"/>
    </source>
</evidence>
<evidence type="ECO:0000256" key="4">
    <source>
        <dbReference type="ARBA" id="ARBA00012483"/>
    </source>
</evidence>
<dbReference type="OMA" id="VFTHEHT"/>
<dbReference type="GO" id="GO:0016567">
    <property type="term" value="P:protein ubiquitination"/>
    <property type="evidence" value="ECO:0007669"/>
    <property type="project" value="TreeGrafter"/>
</dbReference>
<dbReference type="Pfam" id="PF23230">
    <property type="entry name" value="zf-C2H2_13"/>
    <property type="match status" value="1"/>
</dbReference>
<comment type="pathway">
    <text evidence="3">Protein modification; protein ubiquitination.</text>
</comment>
<dbReference type="GO" id="GO:0043022">
    <property type="term" value="F:ribosome binding"/>
    <property type="evidence" value="ECO:0007669"/>
    <property type="project" value="TreeGrafter"/>
</dbReference>
<keyword evidence="8" id="KW-0479">Metal-binding</keyword>
<keyword evidence="5" id="KW-0963">Cytoplasm</keyword>
<dbReference type="AlphaFoldDB" id="A0A059JGR3"/>
<evidence type="ECO:0000256" key="1">
    <source>
        <dbReference type="ARBA" id="ARBA00000900"/>
    </source>
</evidence>
<dbReference type="CDD" id="cd16615">
    <property type="entry name" value="RING-HC_ZNF598"/>
    <property type="match status" value="1"/>
</dbReference>
<organism evidence="15 16">
    <name type="scientific">Trichophyton interdigitale (strain MR816)</name>
    <dbReference type="NCBI Taxonomy" id="1215338"/>
    <lineage>
        <taxon>Eukaryota</taxon>
        <taxon>Fungi</taxon>
        <taxon>Dikarya</taxon>
        <taxon>Ascomycota</taxon>
        <taxon>Pezizomycotina</taxon>
        <taxon>Eurotiomycetes</taxon>
        <taxon>Eurotiomycetidae</taxon>
        <taxon>Onygenales</taxon>
        <taxon>Arthrodermataceae</taxon>
        <taxon>Trichophyton</taxon>
    </lineage>
</organism>
<keyword evidence="10" id="KW-0862">Zinc</keyword>
<evidence type="ECO:0000259" key="14">
    <source>
        <dbReference type="PROSITE" id="PS50089"/>
    </source>
</evidence>
<feature type="compositionally biased region" description="Low complexity" evidence="13">
    <location>
        <begin position="641"/>
        <end position="654"/>
    </location>
</feature>
<keyword evidence="7" id="KW-0808">Transferase</keyword>
<dbReference type="Pfam" id="PF23202">
    <property type="entry name" value="PAH_ZNF598"/>
    <property type="match status" value="1"/>
</dbReference>
<evidence type="ECO:0000256" key="9">
    <source>
        <dbReference type="ARBA" id="ARBA00022771"/>
    </source>
</evidence>
<feature type="compositionally biased region" description="Basic and acidic residues" evidence="13">
    <location>
        <begin position="88"/>
        <end position="97"/>
    </location>
</feature>
<feature type="compositionally biased region" description="Low complexity" evidence="13">
    <location>
        <begin position="666"/>
        <end position="676"/>
    </location>
</feature>
<evidence type="ECO:0000313" key="16">
    <source>
        <dbReference type="Proteomes" id="UP000024533"/>
    </source>
</evidence>
<keyword evidence="16" id="KW-1185">Reference proteome</keyword>
<comment type="caution">
    <text evidence="15">The sequence shown here is derived from an EMBL/GenBank/DDBJ whole genome shotgun (WGS) entry which is preliminary data.</text>
</comment>
<feature type="compositionally biased region" description="Basic residues" evidence="13">
    <location>
        <begin position="22"/>
        <end position="31"/>
    </location>
</feature>
<dbReference type="GO" id="GO:0072344">
    <property type="term" value="P:rescue of stalled ribosome"/>
    <property type="evidence" value="ECO:0007669"/>
    <property type="project" value="InterPro"/>
</dbReference>
<evidence type="ECO:0000256" key="6">
    <source>
        <dbReference type="ARBA" id="ARBA00022553"/>
    </source>
</evidence>
<accession>A0A059JGR3</accession>
<evidence type="ECO:0000256" key="5">
    <source>
        <dbReference type="ARBA" id="ARBA00022490"/>
    </source>
</evidence>
<dbReference type="InterPro" id="IPR057634">
    <property type="entry name" value="PAH_ZNF598/HEL2"/>
</dbReference>
<feature type="compositionally biased region" description="Basic and acidic residues" evidence="13">
    <location>
        <begin position="117"/>
        <end position="129"/>
    </location>
</feature>
<dbReference type="InterPro" id="IPR044288">
    <property type="entry name" value="ZNF598/HEL2"/>
</dbReference>
<dbReference type="PROSITE" id="PS50089">
    <property type="entry name" value="ZF_RING_2"/>
    <property type="match status" value="1"/>
</dbReference>
<sequence length="817" mass="88657">MADQATTNPSDTPQSREATRGRGNRGSRGNRRGGATATGGGSSPADPSQHQRRNNQGGSGGRGRGRGSGAHNEGRGGRNPRRGGNRTQDGDGRHDDGSEPPGAGAKGTGTSGVRLTGDAKRSQGEEKPAQKAADSTAGEEEEADENEICFICASKIDHISVAPCNHRTCHICSLRLRALYKTKACAHCRTESDFVIFTNNPTKKYEEFTNSDFDRSDDNLGIKYEHFDIFEDTVLLLRYNCPDGDCDVACLGWPDLHRHVKSKHAKVMCDLCTRNKKVFTHEHELFTAALLRKHERYGDDNPGAVDQSGFKGHPECGFCRQRFYGDDELYAHCRDKHERCHICDRRSGGSNPQYYVDYDALEKHFSKDHFLCLDKECLDKKFVVFDSQMDLKAHQLEAHPSGLSKDARRDARLVDMSTFDYRSPYQPTRQRRDGRDSRDGRGAGRGRDPNAEPIPQSSAQPLRRDELAYQRQMAIQSSQSVSTRTFGGQLTSSRPTATSSAPTTQRSTPAATPAARATQNSGLPSIEALDLGQPTAPVTPQDHARQAAHSAVMDRACSLLRNDQRKISDFRGKVSQYRSNAIGANELIEAFFSLFDTSSAELGKLIKELAHIYEDENKRTGLLKAWNDWRAINEDYPALPGPSGTTPYTGTASGFGSGKRVLRLKSSTTQSSRSASGQNSRLSGILPSNAASNPFPPLSSNTTSRKAPQGGNAWGTTPAISSGPSSSGSRPSAPASRPKVAGDSNAFPALPAAPKPNTLMAGLTRGTVRWDDRNAASARSSAWGLSSDPTPAESDLSASQDKKGKGKKGKQVLYHFG</sequence>
<comment type="catalytic activity">
    <reaction evidence="1">
        <text>S-ubiquitinyl-[E2 ubiquitin-conjugating enzyme]-L-cysteine + [acceptor protein]-L-lysine = [E2 ubiquitin-conjugating enzyme]-L-cysteine + N(6)-ubiquitinyl-[acceptor protein]-L-lysine.</text>
        <dbReference type="EC" id="2.3.2.27"/>
    </reaction>
</comment>
<evidence type="ECO:0000256" key="2">
    <source>
        <dbReference type="ARBA" id="ARBA00004496"/>
    </source>
</evidence>
<comment type="similarity">
    <text evidence="11">Belongs to the ZNF598/HEL2 family.</text>
</comment>
<evidence type="ECO:0000256" key="7">
    <source>
        <dbReference type="ARBA" id="ARBA00022679"/>
    </source>
</evidence>
<dbReference type="PANTHER" id="PTHR22938">
    <property type="entry name" value="ZINC FINGER PROTEIN 598"/>
    <property type="match status" value="1"/>
</dbReference>
<feature type="compositionally biased region" description="Low complexity" evidence="13">
    <location>
        <begin position="491"/>
        <end position="519"/>
    </location>
</feature>
<dbReference type="Proteomes" id="UP000024533">
    <property type="component" value="Unassembled WGS sequence"/>
</dbReference>
<dbReference type="EC" id="2.3.2.27" evidence="4"/>
<keyword evidence="6" id="KW-0597">Phosphoprotein</keyword>
<dbReference type="GO" id="GO:0005737">
    <property type="term" value="C:cytoplasm"/>
    <property type="evidence" value="ECO:0007669"/>
    <property type="project" value="UniProtKB-SubCell"/>
</dbReference>
<feature type="compositionally biased region" description="Polar residues" evidence="13">
    <location>
        <begin position="473"/>
        <end position="490"/>
    </location>
</feature>
<gene>
    <name evidence="15" type="ORF">H109_01342</name>
</gene>
<dbReference type="InterPro" id="IPR056437">
    <property type="entry name" value="Znf-C2H2_ZNF598/HEL2"/>
</dbReference>
<dbReference type="PROSITE" id="PS00028">
    <property type="entry name" value="ZINC_FINGER_C2H2_1"/>
    <property type="match status" value="1"/>
</dbReference>
<dbReference type="Gene3D" id="3.30.40.10">
    <property type="entry name" value="Zinc/RING finger domain, C3HC4 (zinc finger)"/>
    <property type="match status" value="1"/>
</dbReference>
<dbReference type="InterPro" id="IPR001841">
    <property type="entry name" value="Znf_RING"/>
</dbReference>
<keyword evidence="9 12" id="KW-0863">Zinc-finger</keyword>
<evidence type="ECO:0000256" key="12">
    <source>
        <dbReference type="PROSITE-ProRule" id="PRU00175"/>
    </source>
</evidence>
<reference evidence="15 16" key="1">
    <citation type="submission" date="2014-02" db="EMBL/GenBank/DDBJ databases">
        <title>The Genome Sequence of Trichophyton interdigitale MR816.</title>
        <authorList>
            <consortium name="The Broad Institute Genomics Platform"/>
            <person name="Cuomo C.A."/>
            <person name="White T.C."/>
            <person name="Graser Y."/>
            <person name="Martinez-Rossi N."/>
            <person name="Heitman J."/>
            <person name="Young S.K."/>
            <person name="Zeng Q."/>
            <person name="Gargeya S."/>
            <person name="Abouelleil A."/>
            <person name="Alvarado L."/>
            <person name="Chapman S.B."/>
            <person name="Gainer-Dewar J."/>
            <person name="Goldberg J."/>
            <person name="Griggs A."/>
            <person name="Gujja S."/>
            <person name="Hansen M."/>
            <person name="Howarth C."/>
            <person name="Imamovic A."/>
            <person name="Larimer J."/>
            <person name="Martinez D."/>
            <person name="Murphy C."/>
            <person name="Pearson M.D."/>
            <person name="Persinoti G."/>
            <person name="Poon T."/>
            <person name="Priest M."/>
            <person name="Roberts A.D."/>
            <person name="Saif S."/>
            <person name="Shea T.D."/>
            <person name="Sykes S.N."/>
            <person name="Wortman J."/>
            <person name="Nusbaum C."/>
            <person name="Birren B."/>
        </authorList>
    </citation>
    <scope>NUCLEOTIDE SEQUENCE [LARGE SCALE GENOMIC DNA]</scope>
    <source>
        <strain evidence="15 16">MR816</strain>
    </source>
</reference>
<feature type="compositionally biased region" description="Low complexity" evidence="13">
    <location>
        <begin position="721"/>
        <end position="738"/>
    </location>
</feature>
<feature type="region of interest" description="Disordered" evidence="13">
    <location>
        <begin position="415"/>
        <end position="550"/>
    </location>
</feature>
<evidence type="ECO:0000256" key="13">
    <source>
        <dbReference type="SAM" id="MobiDB-lite"/>
    </source>
</evidence>
<dbReference type="EMBL" id="AOKY01000096">
    <property type="protein sequence ID" value="KDB26863.1"/>
    <property type="molecule type" value="Genomic_DNA"/>
</dbReference>
<feature type="region of interest" description="Disordered" evidence="13">
    <location>
        <begin position="1"/>
        <end position="140"/>
    </location>
</feature>
<dbReference type="OrthoDB" id="3838338at2759"/>
<dbReference type="PANTHER" id="PTHR22938:SF0">
    <property type="entry name" value="E3 UBIQUITIN-PROTEIN LIGASE ZNF598"/>
    <property type="match status" value="1"/>
</dbReference>
<feature type="compositionally biased region" description="Basic and acidic residues" evidence="13">
    <location>
        <begin position="430"/>
        <end position="450"/>
    </location>
</feature>
<dbReference type="SUPFAM" id="SSF57850">
    <property type="entry name" value="RING/U-box"/>
    <property type="match status" value="1"/>
</dbReference>
<feature type="region of interest" description="Disordered" evidence="13">
    <location>
        <begin position="665"/>
        <end position="817"/>
    </location>
</feature>
<dbReference type="GO" id="GO:0008270">
    <property type="term" value="F:zinc ion binding"/>
    <property type="evidence" value="ECO:0007669"/>
    <property type="project" value="UniProtKB-KW"/>
</dbReference>
<dbReference type="InterPro" id="IPR013083">
    <property type="entry name" value="Znf_RING/FYVE/PHD"/>
</dbReference>
<feature type="compositionally biased region" description="Polar residues" evidence="13">
    <location>
        <begin position="1"/>
        <end position="16"/>
    </location>
</feature>
<dbReference type="InterPro" id="IPR041888">
    <property type="entry name" value="RING-HC_ZNF598/HEL2"/>
</dbReference>
<feature type="domain" description="RING-type" evidence="14">
    <location>
        <begin position="149"/>
        <end position="189"/>
    </location>
</feature>
<dbReference type="STRING" id="1215338.A0A059JGR3"/>
<name>A0A059JGR3_TRIIM</name>
<evidence type="ECO:0000313" key="15">
    <source>
        <dbReference type="EMBL" id="KDB26863.1"/>
    </source>
</evidence>
<dbReference type="HOGENOM" id="CLU_008515_1_0_1"/>